<dbReference type="InterPro" id="IPR050863">
    <property type="entry name" value="CenT-Element_Derived"/>
</dbReference>
<evidence type="ECO:0000259" key="3">
    <source>
        <dbReference type="PROSITE" id="PS51253"/>
    </source>
</evidence>
<dbReference type="GO" id="GO:0003677">
    <property type="term" value="F:DNA binding"/>
    <property type="evidence" value="ECO:0007669"/>
    <property type="project" value="UniProtKB-KW"/>
</dbReference>
<gene>
    <name evidence="4" type="ORF">HPB51_019990</name>
</gene>
<dbReference type="SUPFAM" id="SSF46689">
    <property type="entry name" value="Homeodomain-like"/>
    <property type="match status" value="1"/>
</dbReference>
<reference evidence="4" key="1">
    <citation type="journal article" date="2020" name="Cell">
        <title>Large-Scale Comparative Analyses of Tick Genomes Elucidate Their Genetic Diversity and Vector Capacities.</title>
        <authorList>
            <consortium name="Tick Genome and Microbiome Consortium (TIGMIC)"/>
            <person name="Jia N."/>
            <person name="Wang J."/>
            <person name="Shi W."/>
            <person name="Du L."/>
            <person name="Sun Y."/>
            <person name="Zhan W."/>
            <person name="Jiang J.F."/>
            <person name="Wang Q."/>
            <person name="Zhang B."/>
            <person name="Ji P."/>
            <person name="Bell-Sakyi L."/>
            <person name="Cui X.M."/>
            <person name="Yuan T.T."/>
            <person name="Jiang B.G."/>
            <person name="Yang W.F."/>
            <person name="Lam T.T."/>
            <person name="Chang Q.C."/>
            <person name="Ding S.J."/>
            <person name="Wang X.J."/>
            <person name="Zhu J.G."/>
            <person name="Ruan X.D."/>
            <person name="Zhao L."/>
            <person name="Wei J.T."/>
            <person name="Ye R.Z."/>
            <person name="Que T.C."/>
            <person name="Du C.H."/>
            <person name="Zhou Y.H."/>
            <person name="Cheng J.X."/>
            <person name="Dai P.F."/>
            <person name="Guo W.B."/>
            <person name="Han X.H."/>
            <person name="Huang E.J."/>
            <person name="Li L.F."/>
            <person name="Wei W."/>
            <person name="Gao Y.C."/>
            <person name="Liu J.Z."/>
            <person name="Shao H.Z."/>
            <person name="Wang X."/>
            <person name="Wang C.C."/>
            <person name="Yang T.C."/>
            <person name="Huo Q.B."/>
            <person name="Li W."/>
            <person name="Chen H.Y."/>
            <person name="Chen S.E."/>
            <person name="Zhou L.G."/>
            <person name="Ni X.B."/>
            <person name="Tian J.H."/>
            <person name="Sheng Y."/>
            <person name="Liu T."/>
            <person name="Pan Y.S."/>
            <person name="Xia L.Y."/>
            <person name="Li J."/>
            <person name="Zhao F."/>
            <person name="Cao W.C."/>
        </authorList>
    </citation>
    <scope>NUCLEOTIDE SEQUENCE</scope>
    <source>
        <strain evidence="4">Rmic-2018</strain>
    </source>
</reference>
<evidence type="ECO:0000256" key="1">
    <source>
        <dbReference type="ARBA" id="ARBA00004123"/>
    </source>
</evidence>
<dbReference type="VEuPathDB" id="VectorBase:LOC119169510"/>
<dbReference type="PANTHER" id="PTHR19303">
    <property type="entry name" value="TRANSPOSON"/>
    <property type="match status" value="1"/>
</dbReference>
<dbReference type="InterPro" id="IPR009057">
    <property type="entry name" value="Homeodomain-like_sf"/>
</dbReference>
<name>A0A9J6DC43_RHIMP</name>
<dbReference type="PANTHER" id="PTHR19303:SF73">
    <property type="entry name" value="PROTEIN PDC2"/>
    <property type="match status" value="1"/>
</dbReference>
<comment type="subcellular location">
    <subcellularLocation>
        <location evidence="1">Nucleus</location>
    </subcellularLocation>
</comment>
<evidence type="ECO:0000313" key="4">
    <source>
        <dbReference type="EMBL" id="KAH8019563.1"/>
    </source>
</evidence>
<dbReference type="Proteomes" id="UP000821866">
    <property type="component" value="Chromosome 8"/>
</dbReference>
<proteinExistence type="predicted"/>
<dbReference type="PROSITE" id="PS51253">
    <property type="entry name" value="HTH_CENPB"/>
    <property type="match status" value="1"/>
</dbReference>
<evidence type="ECO:0000256" key="2">
    <source>
        <dbReference type="ARBA" id="ARBA00023125"/>
    </source>
</evidence>
<reference evidence="4" key="2">
    <citation type="submission" date="2021-09" db="EMBL/GenBank/DDBJ databases">
        <authorList>
            <person name="Jia N."/>
            <person name="Wang J."/>
            <person name="Shi W."/>
            <person name="Du L."/>
            <person name="Sun Y."/>
            <person name="Zhan W."/>
            <person name="Jiang J."/>
            <person name="Wang Q."/>
            <person name="Zhang B."/>
            <person name="Ji P."/>
            <person name="Sakyi L.B."/>
            <person name="Cui X."/>
            <person name="Yuan T."/>
            <person name="Jiang B."/>
            <person name="Yang W."/>
            <person name="Lam T.T.-Y."/>
            <person name="Chang Q."/>
            <person name="Ding S."/>
            <person name="Wang X."/>
            <person name="Zhu J."/>
            <person name="Ruan X."/>
            <person name="Zhao L."/>
            <person name="Wei J."/>
            <person name="Que T."/>
            <person name="Du C."/>
            <person name="Cheng J."/>
            <person name="Dai P."/>
            <person name="Han X."/>
            <person name="Huang E."/>
            <person name="Gao Y."/>
            <person name="Liu J."/>
            <person name="Shao H."/>
            <person name="Ye R."/>
            <person name="Li L."/>
            <person name="Wei W."/>
            <person name="Wang X."/>
            <person name="Wang C."/>
            <person name="Huo Q."/>
            <person name="Li W."/>
            <person name="Guo W."/>
            <person name="Chen H."/>
            <person name="Chen S."/>
            <person name="Zhou L."/>
            <person name="Zhou L."/>
            <person name="Ni X."/>
            <person name="Tian J."/>
            <person name="Zhou Y."/>
            <person name="Sheng Y."/>
            <person name="Liu T."/>
            <person name="Pan Y."/>
            <person name="Xia L."/>
            <person name="Li J."/>
            <person name="Zhao F."/>
            <person name="Cao W."/>
        </authorList>
    </citation>
    <scope>NUCLEOTIDE SEQUENCE</scope>
    <source>
        <strain evidence="4">Rmic-2018</strain>
        <tissue evidence="4">Larvae</tissue>
    </source>
</reference>
<dbReference type="GO" id="GO:0005634">
    <property type="term" value="C:nucleus"/>
    <property type="evidence" value="ECO:0007669"/>
    <property type="project" value="UniProtKB-SubCell"/>
</dbReference>
<dbReference type="AlphaFoldDB" id="A0A9J6DC43"/>
<feature type="domain" description="HTH CENPB-type" evidence="3">
    <location>
        <begin position="43"/>
        <end position="114"/>
    </location>
</feature>
<accession>A0A9J6DC43</accession>
<dbReference type="Gene3D" id="1.10.10.60">
    <property type="entry name" value="Homeodomain-like"/>
    <property type="match status" value="1"/>
</dbReference>
<keyword evidence="5" id="KW-1185">Reference proteome</keyword>
<dbReference type="EMBL" id="JABSTU010000010">
    <property type="protein sequence ID" value="KAH8019563.1"/>
    <property type="molecule type" value="Genomic_DNA"/>
</dbReference>
<dbReference type="Pfam" id="PF03221">
    <property type="entry name" value="HTH_Tnp_Tc5"/>
    <property type="match status" value="1"/>
</dbReference>
<evidence type="ECO:0000313" key="5">
    <source>
        <dbReference type="Proteomes" id="UP000821866"/>
    </source>
</evidence>
<dbReference type="SMART" id="SM00674">
    <property type="entry name" value="CENPB"/>
    <property type="match status" value="1"/>
</dbReference>
<sequence>MNAIQRRAKKSVLAREEGLPLSTVCGIRTARENVLNGTLSNLKRCRLRGSSYLDVKEALMHWLKNARARNLPVSGPLLTGKALVFATLMGHDSFVCSSGWLARFKTRYNLTMKVVSGEGAAADKASAEDWTSGKLQNILQEYAAVDIFNVDESAL</sequence>
<dbReference type="InterPro" id="IPR006600">
    <property type="entry name" value="HTH_CenpB_DNA-bd_dom"/>
</dbReference>
<comment type="caution">
    <text evidence="4">The sequence shown here is derived from an EMBL/GenBank/DDBJ whole genome shotgun (WGS) entry which is preliminary data.</text>
</comment>
<protein>
    <recommendedName>
        <fullName evidence="3">HTH CENPB-type domain-containing protein</fullName>
    </recommendedName>
</protein>
<keyword evidence="2" id="KW-0238">DNA-binding</keyword>
<organism evidence="4 5">
    <name type="scientific">Rhipicephalus microplus</name>
    <name type="common">Cattle tick</name>
    <name type="synonym">Boophilus microplus</name>
    <dbReference type="NCBI Taxonomy" id="6941"/>
    <lineage>
        <taxon>Eukaryota</taxon>
        <taxon>Metazoa</taxon>
        <taxon>Ecdysozoa</taxon>
        <taxon>Arthropoda</taxon>
        <taxon>Chelicerata</taxon>
        <taxon>Arachnida</taxon>
        <taxon>Acari</taxon>
        <taxon>Parasitiformes</taxon>
        <taxon>Ixodida</taxon>
        <taxon>Ixodoidea</taxon>
        <taxon>Ixodidae</taxon>
        <taxon>Rhipicephalinae</taxon>
        <taxon>Rhipicephalus</taxon>
        <taxon>Boophilus</taxon>
    </lineage>
</organism>